<dbReference type="RefSeq" id="WP_378155444.1">
    <property type="nucleotide sequence ID" value="NZ_JBHSEC010000019.1"/>
</dbReference>
<reference evidence="11" key="1">
    <citation type="journal article" date="2019" name="Int. J. Syst. Evol. Microbiol.">
        <title>The Global Catalogue of Microorganisms (GCM) 10K type strain sequencing project: providing services to taxonomists for standard genome sequencing and annotation.</title>
        <authorList>
            <consortium name="The Broad Institute Genomics Platform"/>
            <consortium name="The Broad Institute Genome Sequencing Center for Infectious Disease"/>
            <person name="Wu L."/>
            <person name="Ma J."/>
        </authorList>
    </citation>
    <scope>NUCLEOTIDE SEQUENCE [LARGE SCALE GENOMIC DNA]</scope>
    <source>
        <strain evidence="11">CCUG 59778</strain>
    </source>
</reference>
<dbReference type="PANTHER" id="PTHR38438:SF1">
    <property type="entry name" value="RIBOFLAVIN TRANSPORTER RIBU"/>
    <property type="match status" value="1"/>
</dbReference>
<evidence type="ECO:0000256" key="5">
    <source>
        <dbReference type="ARBA" id="ARBA00022692"/>
    </source>
</evidence>
<keyword evidence="4 8" id="KW-1003">Cell membrane</keyword>
<evidence type="ECO:0000256" key="1">
    <source>
        <dbReference type="ARBA" id="ARBA00004651"/>
    </source>
</evidence>
<evidence type="ECO:0000256" key="7">
    <source>
        <dbReference type="ARBA" id="ARBA00023136"/>
    </source>
</evidence>
<dbReference type="PANTHER" id="PTHR38438">
    <property type="entry name" value="RIBOFLAVIN TRANSPORTER RIBU"/>
    <property type="match status" value="1"/>
</dbReference>
<evidence type="ECO:0000256" key="4">
    <source>
        <dbReference type="ARBA" id="ARBA00022475"/>
    </source>
</evidence>
<feature type="transmembrane region" description="Helical" evidence="9">
    <location>
        <begin position="80"/>
        <end position="100"/>
    </location>
</feature>
<organism evidence="10 11">
    <name type="scientific">Chungangia koreensis</name>
    <dbReference type="NCBI Taxonomy" id="752657"/>
    <lineage>
        <taxon>Bacteria</taxon>
        <taxon>Bacillati</taxon>
        <taxon>Bacillota</taxon>
        <taxon>Bacilli</taxon>
        <taxon>Lactobacillales</taxon>
        <taxon>Chungangia</taxon>
    </lineage>
</organism>
<proteinExistence type="inferred from homology"/>
<gene>
    <name evidence="10" type="ORF">ACFOZY_11225</name>
</gene>
<comment type="subcellular location">
    <subcellularLocation>
        <location evidence="1">Cell membrane</location>
        <topology evidence="1">Multi-pass membrane protein</topology>
    </subcellularLocation>
</comment>
<keyword evidence="11" id="KW-1185">Reference proteome</keyword>
<dbReference type="PIRSF" id="PIRSF037778">
    <property type="entry name" value="UCP037778_transp_RibU"/>
    <property type="match status" value="1"/>
</dbReference>
<keyword evidence="3 8" id="KW-0813">Transport</keyword>
<dbReference type="InterPro" id="IPR025720">
    <property type="entry name" value="RibU"/>
</dbReference>
<name>A0ABV8XA27_9LACT</name>
<evidence type="ECO:0000256" key="2">
    <source>
        <dbReference type="ARBA" id="ARBA00005540"/>
    </source>
</evidence>
<feature type="transmembrane region" description="Helical" evidence="9">
    <location>
        <begin position="153"/>
        <end position="177"/>
    </location>
</feature>
<evidence type="ECO:0000256" key="8">
    <source>
        <dbReference type="PIRNR" id="PIRNR037778"/>
    </source>
</evidence>
<keyword evidence="5 9" id="KW-0812">Transmembrane</keyword>
<dbReference type="Gene3D" id="1.10.1760.20">
    <property type="match status" value="1"/>
</dbReference>
<dbReference type="InterPro" id="IPR024529">
    <property type="entry name" value="ECF_trnsprt_substrate-spec"/>
</dbReference>
<evidence type="ECO:0000313" key="11">
    <source>
        <dbReference type="Proteomes" id="UP001595817"/>
    </source>
</evidence>
<keyword evidence="7 8" id="KW-0472">Membrane</keyword>
<comment type="caution">
    <text evidence="10">The sequence shown here is derived from an EMBL/GenBank/DDBJ whole genome shotgun (WGS) entry which is preliminary data.</text>
</comment>
<evidence type="ECO:0000256" key="6">
    <source>
        <dbReference type="ARBA" id="ARBA00022989"/>
    </source>
</evidence>
<dbReference type="Proteomes" id="UP001595817">
    <property type="component" value="Unassembled WGS sequence"/>
</dbReference>
<protein>
    <recommendedName>
        <fullName evidence="8">Riboflavin transporter</fullName>
    </recommendedName>
</protein>
<dbReference type="Pfam" id="PF12822">
    <property type="entry name" value="ECF_trnsprt"/>
    <property type="match status" value="1"/>
</dbReference>
<comment type="similarity">
    <text evidence="2 8">Belongs to the prokaryotic riboflavin transporter (P-RFT) (TC 2.A.87) family.</text>
</comment>
<evidence type="ECO:0000313" key="10">
    <source>
        <dbReference type="EMBL" id="MFC4410990.1"/>
    </source>
</evidence>
<comment type="function">
    <text evidence="8">Probably a riboflavin-binding protein that interacts with the energy-coupling factor (ECF) ABC-transporter complex.</text>
</comment>
<feature type="transmembrane region" description="Helical" evidence="9">
    <location>
        <begin position="112"/>
        <end position="133"/>
    </location>
</feature>
<sequence length="194" mass="21437">MKDTKLRKLIAVGMLGAISFVLMLFNFPLPPFPAFLQVDFSDVPALIATIIMGPMAGITVELLKNFLDWIFSGSPTGVPVGHLANFATSVLFILPVYFVYRRLLNAKGLTLGLVVGTVSMAVGMSLLNYVLFLPMYTYFLGMEAVTGTALYEMIVLGILPFNLVKGILLMVLTLLIYRSMKGFIKKQQIQFDIK</sequence>
<feature type="transmembrane region" description="Helical" evidence="9">
    <location>
        <begin position="9"/>
        <end position="29"/>
    </location>
</feature>
<evidence type="ECO:0000256" key="3">
    <source>
        <dbReference type="ARBA" id="ARBA00022448"/>
    </source>
</evidence>
<evidence type="ECO:0000256" key="9">
    <source>
        <dbReference type="SAM" id="Phobius"/>
    </source>
</evidence>
<accession>A0ABV8XA27</accession>
<dbReference type="EMBL" id="JBHSEC010000019">
    <property type="protein sequence ID" value="MFC4410990.1"/>
    <property type="molecule type" value="Genomic_DNA"/>
</dbReference>
<keyword evidence="6 9" id="KW-1133">Transmembrane helix</keyword>